<dbReference type="EMBL" id="RJKX01000016">
    <property type="protein sequence ID" value="ROP83894.1"/>
    <property type="molecule type" value="Genomic_DNA"/>
</dbReference>
<organism evidence="2 3">
    <name type="scientific">Stella humosa</name>
    <dbReference type="NCBI Taxonomy" id="94"/>
    <lineage>
        <taxon>Bacteria</taxon>
        <taxon>Pseudomonadati</taxon>
        <taxon>Pseudomonadota</taxon>
        <taxon>Alphaproteobacteria</taxon>
        <taxon>Rhodospirillales</taxon>
        <taxon>Stellaceae</taxon>
        <taxon>Stella</taxon>
    </lineage>
</organism>
<sequence>MQQGQFSRRSVMAGGLGLGVAAAAAPVGALGIGRAMAQAPAPAATAQVRPEGWLREGAITRAFPRTGERVPAIGLGTYLTFDLLPGDKREHLFQVTKQFWEAGGRLVDTSPLYGTGEVNLGHFAATLGIADQLFITNKVWSTGEFLADDSHAKRSLDRSMQRLWRSQIDAMQCHSLVNVDVILPIMMAWKKEGRIRHLGVSHHQLEYFEPMAQWVERGGLDVVQVHYSIHTRVAEERIIPAAAEKGTAVLVNMPFEKARLFKIVEGRPLPDFAKEFGATTWAQFFLKWVISNPAITCAVPATTNPDHLRDNMGALTGPLPDQAMRDRMVRHMEGIPGFDSLGKMPMYPGKRYPGIIARAQAELRARS</sequence>
<dbReference type="AlphaFoldDB" id="A0A3N1KV92"/>
<dbReference type="Pfam" id="PF00248">
    <property type="entry name" value="Aldo_ket_red"/>
    <property type="match status" value="1"/>
</dbReference>
<reference evidence="2 3" key="1">
    <citation type="submission" date="2018-11" db="EMBL/GenBank/DDBJ databases">
        <title>Genomic Encyclopedia of Type Strains, Phase IV (KMG-IV): sequencing the most valuable type-strain genomes for metagenomic binning, comparative biology and taxonomic classification.</title>
        <authorList>
            <person name="Goeker M."/>
        </authorList>
    </citation>
    <scope>NUCLEOTIDE SEQUENCE [LARGE SCALE GENOMIC DNA]</scope>
    <source>
        <strain evidence="2 3">DSM 5900</strain>
    </source>
</reference>
<comment type="caution">
    <text evidence="2">The sequence shown here is derived from an EMBL/GenBank/DDBJ whole genome shotgun (WGS) entry which is preliminary data.</text>
</comment>
<feature type="domain" description="NADP-dependent oxidoreductase" evidence="1">
    <location>
        <begin position="73"/>
        <end position="324"/>
    </location>
</feature>
<dbReference type="InterPro" id="IPR023210">
    <property type="entry name" value="NADP_OxRdtase_dom"/>
</dbReference>
<dbReference type="PANTHER" id="PTHR43638:SF3">
    <property type="entry name" value="ALDEHYDE REDUCTASE"/>
    <property type="match status" value="1"/>
</dbReference>
<dbReference type="Proteomes" id="UP000278222">
    <property type="component" value="Unassembled WGS sequence"/>
</dbReference>
<dbReference type="PROSITE" id="PS51318">
    <property type="entry name" value="TAT"/>
    <property type="match status" value="1"/>
</dbReference>
<gene>
    <name evidence="2" type="ORF">EDC65_4543</name>
</gene>
<dbReference type="RefSeq" id="WP_123693813.1">
    <property type="nucleotide sequence ID" value="NZ_AP019700.1"/>
</dbReference>
<dbReference type="PANTHER" id="PTHR43638">
    <property type="entry name" value="OXIDOREDUCTASE, ALDO/KETO REDUCTASE FAMILY PROTEIN"/>
    <property type="match status" value="1"/>
</dbReference>
<dbReference type="InterPro" id="IPR006311">
    <property type="entry name" value="TAT_signal"/>
</dbReference>
<accession>A0A3N1KV92</accession>
<dbReference type="Gene3D" id="3.20.20.100">
    <property type="entry name" value="NADP-dependent oxidoreductase domain"/>
    <property type="match status" value="1"/>
</dbReference>
<dbReference type="CDD" id="cd19095">
    <property type="entry name" value="AKR_PA4992-like"/>
    <property type="match status" value="1"/>
</dbReference>
<proteinExistence type="predicted"/>
<evidence type="ECO:0000259" key="1">
    <source>
        <dbReference type="Pfam" id="PF00248"/>
    </source>
</evidence>
<protein>
    <submittedName>
        <fullName evidence="2">Diketogulonate reductase-like aldo/keto reductase</fullName>
    </submittedName>
</protein>
<dbReference type="InterPro" id="IPR036812">
    <property type="entry name" value="NAD(P)_OxRdtase_dom_sf"/>
</dbReference>
<evidence type="ECO:0000313" key="2">
    <source>
        <dbReference type="EMBL" id="ROP83894.1"/>
    </source>
</evidence>
<dbReference type="SUPFAM" id="SSF51430">
    <property type="entry name" value="NAD(P)-linked oxidoreductase"/>
    <property type="match status" value="1"/>
</dbReference>
<dbReference type="OrthoDB" id="9783572at2"/>
<evidence type="ECO:0000313" key="3">
    <source>
        <dbReference type="Proteomes" id="UP000278222"/>
    </source>
</evidence>
<name>A0A3N1KV92_9PROT</name>
<keyword evidence="3" id="KW-1185">Reference proteome</keyword>